<comment type="caution">
    <text evidence="6">The sequence shown here is derived from an EMBL/GenBank/DDBJ whole genome shotgun (WGS) entry which is preliminary data.</text>
</comment>
<dbReference type="InterPro" id="IPR028160">
    <property type="entry name" value="Slx9-like"/>
</dbReference>
<name>A0A0G2HJT0_9PEZI</name>
<keyword evidence="4" id="KW-0539">Nucleus</keyword>
<feature type="region of interest" description="Disordered" evidence="5">
    <location>
        <begin position="157"/>
        <end position="183"/>
    </location>
</feature>
<feature type="region of interest" description="Disordered" evidence="5">
    <location>
        <begin position="1"/>
        <end position="128"/>
    </location>
</feature>
<feature type="compositionally biased region" description="Basic residues" evidence="5">
    <location>
        <begin position="61"/>
        <end position="81"/>
    </location>
</feature>
<keyword evidence="7" id="KW-1185">Reference proteome</keyword>
<evidence type="ECO:0000313" key="6">
    <source>
        <dbReference type="EMBL" id="KKY35293.1"/>
    </source>
</evidence>
<dbReference type="EMBL" id="LCUC01000166">
    <property type="protein sequence ID" value="KKY35293.1"/>
    <property type="molecule type" value="Genomic_DNA"/>
</dbReference>
<proteinExistence type="inferred from homology"/>
<evidence type="ECO:0000256" key="5">
    <source>
        <dbReference type="SAM" id="MobiDB-lite"/>
    </source>
</evidence>
<dbReference type="OrthoDB" id="5429132at2759"/>
<dbReference type="Proteomes" id="UP000034680">
    <property type="component" value="Unassembled WGS sequence"/>
</dbReference>
<sequence>MAPTAPAKRKTLRAKATERLANPLAPRKVHRPSAQVDDSFIESKRDKRLIKHSSFVSRISKPAHKTPTQRKNLKRREKHRQSQAATSLSALSDALPSLTADEVRAGEAEAAGKVRHKSLKSTPGALRKKERLVRGEMERFGLSLAQLSTVKEQPAAVSAQQQQVEMDVENKDGEEENRAPVQSTANRFAALRGFISATMEQNPVFSRQNGLAGRTT</sequence>
<dbReference type="AlphaFoldDB" id="A0A0G2HJT0"/>
<evidence type="ECO:0000256" key="4">
    <source>
        <dbReference type="ARBA" id="ARBA00023242"/>
    </source>
</evidence>
<dbReference type="GO" id="GO:0030688">
    <property type="term" value="C:preribosome, small subunit precursor"/>
    <property type="evidence" value="ECO:0007669"/>
    <property type="project" value="InterPro"/>
</dbReference>
<protein>
    <recommendedName>
        <fullName evidence="3">Ribosome biogenesis protein SLX9</fullName>
    </recommendedName>
</protein>
<reference evidence="6 7" key="1">
    <citation type="submission" date="2015-05" db="EMBL/GenBank/DDBJ databases">
        <title>Distinctive expansion of gene families associated with plant cell wall degradation and secondary metabolism in the genomes of grapevine trunk pathogens.</title>
        <authorList>
            <person name="Lawrence D.P."/>
            <person name="Travadon R."/>
            <person name="Rolshausen P.E."/>
            <person name="Baumgartner K."/>
        </authorList>
    </citation>
    <scope>NUCLEOTIDE SEQUENCE [LARGE SCALE GENOMIC DNA]</scope>
    <source>
        <strain evidence="6">DA912</strain>
    </source>
</reference>
<organism evidence="6 7">
    <name type="scientific">Diaporthe ampelina</name>
    <dbReference type="NCBI Taxonomy" id="1214573"/>
    <lineage>
        <taxon>Eukaryota</taxon>
        <taxon>Fungi</taxon>
        <taxon>Dikarya</taxon>
        <taxon>Ascomycota</taxon>
        <taxon>Pezizomycotina</taxon>
        <taxon>Sordariomycetes</taxon>
        <taxon>Sordariomycetidae</taxon>
        <taxon>Diaporthales</taxon>
        <taxon>Diaporthaceae</taxon>
        <taxon>Diaporthe</taxon>
    </lineage>
</organism>
<evidence type="ECO:0000256" key="2">
    <source>
        <dbReference type="ARBA" id="ARBA00011022"/>
    </source>
</evidence>
<feature type="compositionally biased region" description="Basic and acidic residues" evidence="5">
    <location>
        <begin position="101"/>
        <end position="112"/>
    </location>
</feature>
<reference evidence="6 7" key="2">
    <citation type="submission" date="2015-05" db="EMBL/GenBank/DDBJ databases">
        <authorList>
            <person name="Morales-Cruz A."/>
            <person name="Amrine K.C."/>
            <person name="Cantu D."/>
        </authorList>
    </citation>
    <scope>NUCLEOTIDE SEQUENCE [LARGE SCALE GENOMIC DNA]</scope>
    <source>
        <strain evidence="6">DA912</strain>
    </source>
</reference>
<comment type="subcellular location">
    <subcellularLocation>
        <location evidence="1">Nucleus</location>
        <location evidence="1">Nucleolus</location>
    </subcellularLocation>
</comment>
<dbReference type="GO" id="GO:0030686">
    <property type="term" value="C:90S preribosome"/>
    <property type="evidence" value="ECO:0007669"/>
    <property type="project" value="InterPro"/>
</dbReference>
<evidence type="ECO:0000256" key="1">
    <source>
        <dbReference type="ARBA" id="ARBA00004604"/>
    </source>
</evidence>
<evidence type="ECO:0000313" key="7">
    <source>
        <dbReference type="Proteomes" id="UP000034680"/>
    </source>
</evidence>
<accession>A0A0G2HJT0</accession>
<comment type="similarity">
    <text evidence="2">Belongs to the SLX9 family.</text>
</comment>
<dbReference type="GO" id="GO:0000462">
    <property type="term" value="P:maturation of SSU-rRNA from tricistronic rRNA transcript (SSU-rRNA, 5.8S rRNA, LSU-rRNA)"/>
    <property type="evidence" value="ECO:0007669"/>
    <property type="project" value="InterPro"/>
</dbReference>
<dbReference type="GO" id="GO:0005730">
    <property type="term" value="C:nucleolus"/>
    <property type="evidence" value="ECO:0007669"/>
    <property type="project" value="UniProtKB-SubCell"/>
</dbReference>
<evidence type="ECO:0000256" key="3">
    <source>
        <dbReference type="ARBA" id="ARBA00021321"/>
    </source>
</evidence>
<feature type="compositionally biased region" description="Low complexity" evidence="5">
    <location>
        <begin position="82"/>
        <end position="100"/>
    </location>
</feature>
<gene>
    <name evidence="6" type="ORF">UCDDA912_g04713</name>
</gene>
<dbReference type="Pfam" id="PF15341">
    <property type="entry name" value="SLX9"/>
    <property type="match status" value="1"/>
</dbReference>